<evidence type="ECO:0000256" key="1">
    <source>
        <dbReference type="ARBA" id="ARBA00022722"/>
    </source>
</evidence>
<proteinExistence type="predicted"/>
<dbReference type="PROSITE" id="PS50830">
    <property type="entry name" value="TNASE_3"/>
    <property type="match status" value="1"/>
</dbReference>
<evidence type="ECO:0000256" key="3">
    <source>
        <dbReference type="ARBA" id="ARBA00022801"/>
    </source>
</evidence>
<organism evidence="5 6">
    <name type="scientific">Acetomicrobium flavidum</name>
    <dbReference type="NCBI Taxonomy" id="49896"/>
    <lineage>
        <taxon>Bacteria</taxon>
        <taxon>Thermotogati</taxon>
        <taxon>Synergistota</taxon>
        <taxon>Synergistia</taxon>
        <taxon>Synergistales</taxon>
        <taxon>Acetomicrobiaceae</taxon>
        <taxon>Acetomicrobium</taxon>
    </lineage>
</organism>
<keyword evidence="2" id="KW-0255">Endonuclease</keyword>
<evidence type="ECO:0000313" key="6">
    <source>
        <dbReference type="Proteomes" id="UP000185093"/>
    </source>
</evidence>
<name>A0ABY1JDA8_9BACT</name>
<evidence type="ECO:0000259" key="4">
    <source>
        <dbReference type="PROSITE" id="PS50830"/>
    </source>
</evidence>
<gene>
    <name evidence="5" type="ORF">SAMN05444368_1140</name>
</gene>
<keyword evidence="6" id="KW-1185">Reference proteome</keyword>
<dbReference type="SMART" id="SM00318">
    <property type="entry name" value="SNc"/>
    <property type="match status" value="1"/>
</dbReference>
<dbReference type="PANTHER" id="PTHR12302:SF3">
    <property type="entry name" value="SERINE_THREONINE-PROTEIN KINASE 31"/>
    <property type="match status" value="1"/>
</dbReference>
<sequence length="275" mass="30950">MGRARKATKARGRMRFDRKALLAFLFICLLLLFNDLGEDQALVVDVIDGDTIVALTDRGQRETIRYLLIDTPELHHPNRGREELGEEAKGFNASLVLNNKVRIELDKQERDKYDRLLAYVWVDTSQGERMVNEALVEEGLALPYIIPPNGKYLNAIMEATKRARSRNVGLWKRAQGRIFTPDQIYSELPYLAGSFVTIKIKIDKIEKSGSRWILSQGKSKCRLVIYDNNEYLLPVKDSLIGREVKVVGKVAASHAGAEIVISDPAQIISKSPAGE</sequence>
<comment type="caution">
    <text evidence="5">The sequence shown here is derived from an EMBL/GenBank/DDBJ whole genome shotgun (WGS) entry which is preliminary data.</text>
</comment>
<reference evidence="5 6" key="1">
    <citation type="submission" date="2016-11" db="EMBL/GenBank/DDBJ databases">
        <authorList>
            <person name="Varghese N."/>
            <person name="Submissions S."/>
        </authorList>
    </citation>
    <scope>NUCLEOTIDE SEQUENCE [LARGE SCALE GENOMIC DNA]</scope>
    <source>
        <strain evidence="5 6">DSM 20664</strain>
    </source>
</reference>
<accession>A0ABY1JDA8</accession>
<dbReference type="Proteomes" id="UP000185093">
    <property type="component" value="Unassembled WGS sequence"/>
</dbReference>
<keyword evidence="1" id="KW-0540">Nuclease</keyword>
<keyword evidence="3" id="KW-0378">Hydrolase</keyword>
<dbReference type="Gene3D" id="2.40.50.90">
    <property type="match status" value="1"/>
</dbReference>
<protein>
    <submittedName>
        <fullName evidence="5">Micrococcal nuclease</fullName>
    </submittedName>
</protein>
<dbReference type="SUPFAM" id="SSF50199">
    <property type="entry name" value="Staphylococcal nuclease"/>
    <property type="match status" value="1"/>
</dbReference>
<dbReference type="InterPro" id="IPR035437">
    <property type="entry name" value="SNase_OB-fold_sf"/>
</dbReference>
<evidence type="ECO:0000313" key="5">
    <source>
        <dbReference type="EMBL" id="SIN68177.1"/>
    </source>
</evidence>
<feature type="domain" description="TNase-like" evidence="4">
    <location>
        <begin position="37"/>
        <end position="173"/>
    </location>
</feature>
<evidence type="ECO:0000256" key="2">
    <source>
        <dbReference type="ARBA" id="ARBA00022759"/>
    </source>
</evidence>
<dbReference type="PANTHER" id="PTHR12302">
    <property type="entry name" value="EBNA2 BINDING PROTEIN P100"/>
    <property type="match status" value="1"/>
</dbReference>
<dbReference type="EMBL" id="FSQZ01000001">
    <property type="protein sequence ID" value="SIN68177.1"/>
    <property type="molecule type" value="Genomic_DNA"/>
</dbReference>
<dbReference type="Pfam" id="PF00565">
    <property type="entry name" value="SNase"/>
    <property type="match status" value="1"/>
</dbReference>
<dbReference type="InterPro" id="IPR016071">
    <property type="entry name" value="Staphylococal_nuclease_OB-fold"/>
</dbReference>